<dbReference type="InterPro" id="IPR039421">
    <property type="entry name" value="Type_1_exporter"/>
</dbReference>
<dbReference type="InterPro" id="IPR036640">
    <property type="entry name" value="ABC1_TM_sf"/>
</dbReference>
<organism evidence="10">
    <name type="scientific">Scrofimicrobium appendicitidis</name>
    <dbReference type="NCBI Taxonomy" id="3079930"/>
    <lineage>
        <taxon>Bacteria</taxon>
        <taxon>Bacillati</taxon>
        <taxon>Actinomycetota</taxon>
        <taxon>Actinomycetes</taxon>
        <taxon>Actinomycetales</taxon>
        <taxon>Actinomycetaceae</taxon>
        <taxon>Scrofimicrobium</taxon>
    </lineage>
</organism>
<evidence type="ECO:0000256" key="7">
    <source>
        <dbReference type="SAM" id="Phobius"/>
    </source>
</evidence>
<evidence type="ECO:0000256" key="3">
    <source>
        <dbReference type="ARBA" id="ARBA00022741"/>
    </source>
</evidence>
<accession>A0AAU7V8B2</accession>
<dbReference type="InterPro" id="IPR011527">
    <property type="entry name" value="ABC1_TM_dom"/>
</dbReference>
<evidence type="ECO:0000256" key="6">
    <source>
        <dbReference type="ARBA" id="ARBA00023136"/>
    </source>
</evidence>
<dbReference type="Pfam" id="PF00005">
    <property type="entry name" value="ABC_tran"/>
    <property type="match status" value="1"/>
</dbReference>
<dbReference type="KEGG" id="sapp:SAC06_01385"/>
<name>A0AAU7V8B2_9ACTO</name>
<gene>
    <name evidence="10" type="ORF">SAC06_01385</name>
</gene>
<evidence type="ECO:0000256" key="4">
    <source>
        <dbReference type="ARBA" id="ARBA00022840"/>
    </source>
</evidence>
<dbReference type="GO" id="GO:0005886">
    <property type="term" value="C:plasma membrane"/>
    <property type="evidence" value="ECO:0007669"/>
    <property type="project" value="UniProtKB-SubCell"/>
</dbReference>
<proteinExistence type="predicted"/>
<dbReference type="GO" id="GO:0015421">
    <property type="term" value="F:ABC-type oligopeptide transporter activity"/>
    <property type="evidence" value="ECO:0007669"/>
    <property type="project" value="TreeGrafter"/>
</dbReference>
<feature type="domain" description="ABC transmembrane type-1" evidence="9">
    <location>
        <begin position="38"/>
        <end position="265"/>
    </location>
</feature>
<dbReference type="PANTHER" id="PTHR43394:SF1">
    <property type="entry name" value="ATP-BINDING CASSETTE SUB-FAMILY B MEMBER 10, MITOCHONDRIAL"/>
    <property type="match status" value="1"/>
</dbReference>
<dbReference type="SMART" id="SM00382">
    <property type="entry name" value="AAA"/>
    <property type="match status" value="1"/>
</dbReference>
<dbReference type="GO" id="GO:0016887">
    <property type="term" value="F:ATP hydrolysis activity"/>
    <property type="evidence" value="ECO:0007669"/>
    <property type="project" value="InterPro"/>
</dbReference>
<dbReference type="PROSITE" id="PS50893">
    <property type="entry name" value="ABC_TRANSPORTER_2"/>
    <property type="match status" value="1"/>
</dbReference>
<feature type="transmembrane region" description="Helical" evidence="7">
    <location>
        <begin position="55"/>
        <end position="77"/>
    </location>
</feature>
<dbReference type="GO" id="GO:0005524">
    <property type="term" value="F:ATP binding"/>
    <property type="evidence" value="ECO:0007669"/>
    <property type="project" value="UniProtKB-KW"/>
</dbReference>
<dbReference type="InterPro" id="IPR027417">
    <property type="entry name" value="P-loop_NTPase"/>
</dbReference>
<sequence>MPKLPELLRWLLGITRPVHPPLLASLLCRVLNLSLDLALFATATGGVVNLLVNGGSIWTLLAILLGLALLKALCYYFEQFLGHYVAFKALELLRAYVFSKLWPKAPAVVTQSRSGDVLASLTRDVDRIEVVYAHTFAPVVSAYLVGIGASLTAGFWLGWDVVWVAVLCLALALLVVPYLGIRRALRSTQGVLESRRDLAHHLTDSVFGLDEVVGYGREADRLAELDELGMRVSRLSAQPRAVRAWRRGANLFLTIVATLSVIWLGQGTLSAVAVAALAGATLRVFEGPRGVEDALGYLDHSLSAARRLWTIAHAPERVSDGPVELNLTEPPLISFDRVSYTYPSTDGRADEPAVTEISFEVEPGSHTTLVGRSGSGKSTLMQLLQRYDDPGEGQILLDGRPLPEFTLDSLRRHVVAVSQKNQLLQGSVAQNLRLGAPDATDEELWAALHTACLDEDIRALPDGLETSVGRAKTALSGGQVQRLCLARALLLRPRVLILDEFAASLNVDLEEQIRHRLDQWPDPLTLIEVTHRLRATENADQIIMLDRGQIIRRGSGAELSADKLAQLFLS</sequence>
<evidence type="ECO:0000313" key="10">
    <source>
        <dbReference type="EMBL" id="XBW08239.1"/>
    </source>
</evidence>
<evidence type="ECO:0000256" key="2">
    <source>
        <dbReference type="ARBA" id="ARBA00022692"/>
    </source>
</evidence>
<dbReference type="Gene3D" id="3.40.50.300">
    <property type="entry name" value="P-loop containing nucleotide triphosphate hydrolases"/>
    <property type="match status" value="1"/>
</dbReference>
<keyword evidence="5 7" id="KW-1133">Transmembrane helix</keyword>
<keyword evidence="3" id="KW-0547">Nucleotide-binding</keyword>
<reference evidence="10" key="1">
    <citation type="submission" date="2023-11" db="EMBL/GenBank/DDBJ databases">
        <title>Scrofimicrobium hongkongense sp. nov., isolated from a patient with peritonitis.</title>
        <authorList>
            <person name="Lao H.Y."/>
            <person name="Wong A.Y.P."/>
            <person name="Ng T.L."/>
            <person name="Wong R.Y.L."/>
            <person name="Yau M.C.Y."/>
            <person name="Lam J.Y.W."/>
            <person name="Siu G.K.H."/>
        </authorList>
    </citation>
    <scope>NUCLEOTIDE SEQUENCE</scope>
    <source>
        <strain evidence="10">R131</strain>
    </source>
</reference>
<evidence type="ECO:0000256" key="5">
    <source>
        <dbReference type="ARBA" id="ARBA00022989"/>
    </source>
</evidence>
<evidence type="ECO:0000256" key="1">
    <source>
        <dbReference type="ARBA" id="ARBA00004651"/>
    </source>
</evidence>
<dbReference type="PROSITE" id="PS50929">
    <property type="entry name" value="ABC_TM1F"/>
    <property type="match status" value="1"/>
</dbReference>
<feature type="transmembrane region" description="Helical" evidence="7">
    <location>
        <begin position="251"/>
        <end position="278"/>
    </location>
</feature>
<dbReference type="InterPro" id="IPR003439">
    <property type="entry name" value="ABC_transporter-like_ATP-bd"/>
</dbReference>
<dbReference type="SUPFAM" id="SSF52540">
    <property type="entry name" value="P-loop containing nucleoside triphosphate hydrolases"/>
    <property type="match status" value="1"/>
</dbReference>
<keyword evidence="2 7" id="KW-0812">Transmembrane</keyword>
<dbReference type="InterPro" id="IPR003593">
    <property type="entry name" value="AAA+_ATPase"/>
</dbReference>
<dbReference type="PANTHER" id="PTHR43394">
    <property type="entry name" value="ATP-DEPENDENT PERMEASE MDL1, MITOCHONDRIAL"/>
    <property type="match status" value="1"/>
</dbReference>
<feature type="domain" description="ABC transporter" evidence="8">
    <location>
        <begin position="333"/>
        <end position="569"/>
    </location>
</feature>
<dbReference type="Gene3D" id="1.20.1560.10">
    <property type="entry name" value="ABC transporter type 1, transmembrane domain"/>
    <property type="match status" value="1"/>
</dbReference>
<keyword evidence="4 10" id="KW-0067">ATP-binding</keyword>
<keyword evidence="6 7" id="KW-0472">Membrane</keyword>
<dbReference type="AlphaFoldDB" id="A0AAU7V8B2"/>
<feature type="transmembrane region" description="Helical" evidence="7">
    <location>
        <begin position="162"/>
        <end position="181"/>
    </location>
</feature>
<protein>
    <submittedName>
        <fullName evidence="10">ABC transporter ATP-binding protein</fullName>
    </submittedName>
</protein>
<dbReference type="Pfam" id="PF00664">
    <property type="entry name" value="ABC_membrane"/>
    <property type="match status" value="1"/>
</dbReference>
<comment type="subcellular location">
    <subcellularLocation>
        <location evidence="1">Cell membrane</location>
        <topology evidence="1">Multi-pass membrane protein</topology>
    </subcellularLocation>
</comment>
<dbReference type="RefSeq" id="WP_350258438.1">
    <property type="nucleotide sequence ID" value="NZ_CP138335.1"/>
</dbReference>
<dbReference type="EMBL" id="CP138335">
    <property type="protein sequence ID" value="XBW08239.1"/>
    <property type="molecule type" value="Genomic_DNA"/>
</dbReference>
<evidence type="ECO:0000259" key="8">
    <source>
        <dbReference type="PROSITE" id="PS50893"/>
    </source>
</evidence>
<feature type="transmembrane region" description="Helical" evidence="7">
    <location>
        <begin position="130"/>
        <end position="156"/>
    </location>
</feature>
<evidence type="ECO:0000259" key="9">
    <source>
        <dbReference type="PROSITE" id="PS50929"/>
    </source>
</evidence>
<dbReference type="SUPFAM" id="SSF90123">
    <property type="entry name" value="ABC transporter transmembrane region"/>
    <property type="match status" value="1"/>
</dbReference>